<protein>
    <recommendedName>
        <fullName evidence="3">High-affinity zinc uptake system protein ZnuA</fullName>
    </recommendedName>
</protein>
<accession>U4K7H0</accession>
<dbReference type="SUPFAM" id="SSF53807">
    <property type="entry name" value="Helical backbone' metal receptor"/>
    <property type="match status" value="1"/>
</dbReference>
<dbReference type="InterPro" id="IPR050492">
    <property type="entry name" value="Bact_metal-bind_prot9"/>
</dbReference>
<evidence type="ECO:0000256" key="7">
    <source>
        <dbReference type="ARBA" id="ARBA00022764"/>
    </source>
</evidence>
<dbReference type="InterPro" id="IPR006127">
    <property type="entry name" value="ZnuA-like"/>
</dbReference>
<gene>
    <name evidence="15" type="ORF">VIBNI_A2551</name>
</gene>
<dbReference type="NCBIfam" id="NF007091">
    <property type="entry name" value="PRK09545.1"/>
    <property type="match status" value="1"/>
</dbReference>
<evidence type="ECO:0000256" key="5">
    <source>
        <dbReference type="ARBA" id="ARBA00022723"/>
    </source>
</evidence>
<reference evidence="15 16" key="1">
    <citation type="journal article" date="2013" name="ISME J.">
        <title>Comparative genomics of pathogenic lineages of Vibrio nigripulchritudo identifies virulence-associated traits.</title>
        <authorList>
            <person name="Goudenege D."/>
            <person name="Labreuche Y."/>
            <person name="Krin E."/>
            <person name="Ansquer D."/>
            <person name="Mangenot S."/>
            <person name="Calteau A."/>
            <person name="Medigue C."/>
            <person name="Mazel D."/>
            <person name="Polz M.F."/>
            <person name="Le Roux F."/>
        </authorList>
    </citation>
    <scope>NUCLEOTIDE SEQUENCE [LARGE SCALE GENOMIC DNA]</scope>
    <source>
        <strain evidence="16">SnF1</strain>
    </source>
</reference>
<evidence type="ECO:0000256" key="4">
    <source>
        <dbReference type="ARBA" id="ARBA00022448"/>
    </source>
</evidence>
<dbReference type="PANTHER" id="PTHR42953">
    <property type="entry name" value="HIGH-AFFINITY ZINC UPTAKE SYSTEM PROTEIN ZNUA-RELATED"/>
    <property type="match status" value="1"/>
</dbReference>
<dbReference type="Gene3D" id="3.40.50.1980">
    <property type="entry name" value="Nitrogenase molybdenum iron protein domain"/>
    <property type="match status" value="3"/>
</dbReference>
<dbReference type="PATRIC" id="fig|1260221.3.peg.2431"/>
<feature type="region of interest" description="Disordered" evidence="13">
    <location>
        <begin position="119"/>
        <end position="163"/>
    </location>
</feature>
<dbReference type="GO" id="GO:0006829">
    <property type="term" value="P:zinc ion transport"/>
    <property type="evidence" value="ECO:0007669"/>
    <property type="project" value="UniProtKB-KW"/>
</dbReference>
<keyword evidence="8" id="KW-0862">Zinc</keyword>
<proteinExistence type="inferred from homology"/>
<evidence type="ECO:0000256" key="9">
    <source>
        <dbReference type="ARBA" id="ARBA00022906"/>
    </source>
</evidence>
<evidence type="ECO:0000256" key="14">
    <source>
        <dbReference type="SAM" id="SignalP"/>
    </source>
</evidence>
<dbReference type="EMBL" id="FO203526">
    <property type="protein sequence ID" value="CCO58609.1"/>
    <property type="molecule type" value="Genomic_DNA"/>
</dbReference>
<dbReference type="CDD" id="cd01019">
    <property type="entry name" value="ZnuA"/>
    <property type="match status" value="1"/>
</dbReference>
<dbReference type="RefSeq" id="WP_022551318.1">
    <property type="nucleotide sequence ID" value="NC_022528.1"/>
</dbReference>
<comment type="similarity">
    <text evidence="2">Belongs to the bacterial solute-binding protein 9 family.</text>
</comment>
<dbReference type="OrthoDB" id="7346865at2"/>
<evidence type="ECO:0000256" key="10">
    <source>
        <dbReference type="ARBA" id="ARBA00023065"/>
    </source>
</evidence>
<dbReference type="Pfam" id="PF01297">
    <property type="entry name" value="ZnuA"/>
    <property type="match status" value="1"/>
</dbReference>
<evidence type="ECO:0000256" key="13">
    <source>
        <dbReference type="SAM" id="MobiDB-lite"/>
    </source>
</evidence>
<comment type="function">
    <text evidence="12">Part of the ATP-binding cassette (ABC) transport system ZnuABC involved in zinc import. Binds zinc with high affinity and specificity and delivers it to the membrane permease for translocation into the cytoplasm.</text>
</comment>
<feature type="chain" id="PRO_5004650069" description="High-affinity zinc uptake system protein ZnuA" evidence="14">
    <location>
        <begin position="21"/>
        <end position="330"/>
    </location>
</feature>
<evidence type="ECO:0000256" key="11">
    <source>
        <dbReference type="ARBA" id="ARBA00023157"/>
    </source>
</evidence>
<dbReference type="GO" id="GO:0042597">
    <property type="term" value="C:periplasmic space"/>
    <property type="evidence" value="ECO:0007669"/>
    <property type="project" value="UniProtKB-SubCell"/>
</dbReference>
<dbReference type="STRING" id="28173.VIBNI_A2551"/>
<evidence type="ECO:0000256" key="12">
    <source>
        <dbReference type="ARBA" id="ARBA00045516"/>
    </source>
</evidence>
<keyword evidence="16" id="KW-1185">Reference proteome</keyword>
<evidence type="ECO:0000256" key="3">
    <source>
        <dbReference type="ARBA" id="ARBA00015915"/>
    </source>
</evidence>
<keyword evidence="10" id="KW-0406">Ion transport</keyword>
<sequence length="330" mass="36929">MSRFGRLFLLLSLFPAFANAANVLSSIKPIQLITNEITEGVSTSEVLLSTNTSPHDYALKPSDVKKIRKADLVVWVGPELETFLTGVMESHSGAFALHDQPEMILREYGGCGCDKDKHDDHHEGHDHDKHDHDKHDHEKHDHDKHDHHGHGSHDGHNHGTHDMHIWLGPEQALQAATAIANKLSAIDAKNAQRYQDNLKKFESNLSATIAELEKKLSPVRQNGYFVFHDAYGYYENYFKLNNLGHFTVSPERKPGAKTLNKIRKKLESKDAHCVFSEPQFTPAVINSVTRGTDVNKGELDPLAVSIKVQPGAYFDFLKSLGTQFSSCLSE</sequence>
<evidence type="ECO:0000256" key="1">
    <source>
        <dbReference type="ARBA" id="ARBA00004418"/>
    </source>
</evidence>
<dbReference type="InterPro" id="IPR035520">
    <property type="entry name" value="ZnuA"/>
</dbReference>
<keyword evidence="7" id="KW-0574">Periplasm</keyword>
<name>U4K7H0_9VIBR</name>
<evidence type="ECO:0000256" key="6">
    <source>
        <dbReference type="ARBA" id="ARBA00022729"/>
    </source>
</evidence>
<evidence type="ECO:0000256" key="8">
    <source>
        <dbReference type="ARBA" id="ARBA00022833"/>
    </source>
</evidence>
<dbReference type="eggNOG" id="COG4531">
    <property type="taxonomic scope" value="Bacteria"/>
</dbReference>
<keyword evidence="6 14" id="KW-0732">Signal</keyword>
<evidence type="ECO:0000313" key="16">
    <source>
        <dbReference type="Proteomes" id="UP000016895"/>
    </source>
</evidence>
<keyword evidence="5" id="KW-0479">Metal-binding</keyword>
<keyword evidence="4" id="KW-0813">Transport</keyword>
<dbReference type="GO" id="GO:0046872">
    <property type="term" value="F:metal ion binding"/>
    <property type="evidence" value="ECO:0007669"/>
    <property type="project" value="UniProtKB-KW"/>
</dbReference>
<comment type="subcellular location">
    <subcellularLocation>
        <location evidence="1">Periplasm</location>
    </subcellularLocation>
</comment>
<dbReference type="FunFam" id="3.40.50.1980:FF:000006">
    <property type="entry name" value="Zinc ABC transporter substrate-binding protein ZnuA"/>
    <property type="match status" value="1"/>
</dbReference>
<evidence type="ECO:0000313" key="15">
    <source>
        <dbReference type="EMBL" id="CCO58609.1"/>
    </source>
</evidence>
<dbReference type="AlphaFoldDB" id="U4K7H0"/>
<evidence type="ECO:0000256" key="2">
    <source>
        <dbReference type="ARBA" id="ARBA00011028"/>
    </source>
</evidence>
<dbReference type="PANTHER" id="PTHR42953:SF3">
    <property type="entry name" value="HIGH-AFFINITY ZINC UPTAKE SYSTEM PROTEIN ZNUA"/>
    <property type="match status" value="1"/>
</dbReference>
<organism evidence="15 16">
    <name type="scientific">Vibrio nigripulchritudo</name>
    <dbReference type="NCBI Taxonomy" id="28173"/>
    <lineage>
        <taxon>Bacteria</taxon>
        <taxon>Pseudomonadati</taxon>
        <taxon>Pseudomonadota</taxon>
        <taxon>Gammaproteobacteria</taxon>
        <taxon>Vibrionales</taxon>
        <taxon>Vibrionaceae</taxon>
        <taxon>Vibrio</taxon>
    </lineage>
</organism>
<dbReference type="KEGG" id="vni:VIBNI_A2551"/>
<dbReference type="Proteomes" id="UP000016895">
    <property type="component" value="Chromosome 1"/>
</dbReference>
<feature type="signal peptide" evidence="14">
    <location>
        <begin position="1"/>
        <end position="20"/>
    </location>
</feature>
<keyword evidence="11" id="KW-1015">Disulfide bond</keyword>
<keyword evidence="9" id="KW-0864">Zinc transport</keyword>